<feature type="domain" description="DinB-like" evidence="1">
    <location>
        <begin position="13"/>
        <end position="156"/>
    </location>
</feature>
<evidence type="ECO:0000313" key="2">
    <source>
        <dbReference type="EMBL" id="KGR80240.1"/>
    </source>
</evidence>
<keyword evidence="3" id="KW-1185">Reference proteome</keyword>
<organism evidence="2 3">
    <name type="scientific">Ureibacillus manganicus DSM 26584</name>
    <dbReference type="NCBI Taxonomy" id="1384049"/>
    <lineage>
        <taxon>Bacteria</taxon>
        <taxon>Bacillati</taxon>
        <taxon>Bacillota</taxon>
        <taxon>Bacilli</taxon>
        <taxon>Bacillales</taxon>
        <taxon>Caryophanaceae</taxon>
        <taxon>Ureibacillus</taxon>
    </lineage>
</organism>
<proteinExistence type="predicted"/>
<dbReference type="EMBL" id="JPVN01000002">
    <property type="protein sequence ID" value="KGR80240.1"/>
    <property type="molecule type" value="Genomic_DNA"/>
</dbReference>
<dbReference type="Gene3D" id="1.20.120.450">
    <property type="entry name" value="dinb family like domain"/>
    <property type="match status" value="1"/>
</dbReference>
<dbReference type="Pfam" id="PF12867">
    <property type="entry name" value="DinB_2"/>
    <property type="match status" value="1"/>
</dbReference>
<name>A0A0A3I9U3_9BACL</name>
<protein>
    <submittedName>
        <fullName evidence="2">Damage-inducible protein DinB</fullName>
    </submittedName>
</protein>
<comment type="caution">
    <text evidence="2">The sequence shown here is derived from an EMBL/GenBank/DDBJ whole genome shotgun (WGS) entry which is preliminary data.</text>
</comment>
<dbReference type="OrthoDB" id="2374795at2"/>
<gene>
    <name evidence="2" type="ORF">CD29_02475</name>
</gene>
<accession>A0A0A3I9U3</accession>
<evidence type="ECO:0000313" key="3">
    <source>
        <dbReference type="Proteomes" id="UP000030416"/>
    </source>
</evidence>
<dbReference type="eggNOG" id="COG2318">
    <property type="taxonomic scope" value="Bacteria"/>
</dbReference>
<dbReference type="InterPro" id="IPR034660">
    <property type="entry name" value="DinB/YfiT-like"/>
</dbReference>
<reference evidence="2 3" key="1">
    <citation type="submission" date="2014-02" db="EMBL/GenBank/DDBJ databases">
        <title>Draft genome sequence of Lysinibacillus manganicus DSM 26584T.</title>
        <authorList>
            <person name="Zhang F."/>
            <person name="Wang G."/>
            <person name="Zhang L."/>
        </authorList>
    </citation>
    <scope>NUCLEOTIDE SEQUENCE [LARGE SCALE GENOMIC DNA]</scope>
    <source>
        <strain evidence="2 3">DSM 26584</strain>
    </source>
</reference>
<evidence type="ECO:0000259" key="1">
    <source>
        <dbReference type="Pfam" id="PF12867"/>
    </source>
</evidence>
<dbReference type="STRING" id="1384049.CD29_02475"/>
<dbReference type="Proteomes" id="UP000030416">
    <property type="component" value="Unassembled WGS sequence"/>
</dbReference>
<dbReference type="SUPFAM" id="SSF109854">
    <property type="entry name" value="DinB/YfiT-like putative metalloenzymes"/>
    <property type="match status" value="1"/>
</dbReference>
<dbReference type="AlphaFoldDB" id="A0A0A3I9U3"/>
<sequence length="164" mass="18777">MLTKVISERVVRFHKSIEDIVKVLEETEELTLYVKPSAEEWSGMQIVSHVLEAVDFWLTDLEGLLIVPGTRWGRNHEHVRRLAAVDEGVVANLKKDEVIAKLKQLAQRFEKTLSKVSVEDLEKTAPSYNVNFDGKPLSFIIDQLIIQHVEGHYGQLVRHLQKVV</sequence>
<dbReference type="RefSeq" id="WP_036182451.1">
    <property type="nucleotide sequence ID" value="NZ_AVDA01000002.1"/>
</dbReference>
<dbReference type="InterPro" id="IPR024775">
    <property type="entry name" value="DinB-like"/>
</dbReference>